<evidence type="ECO:0000256" key="3">
    <source>
        <dbReference type="ARBA" id="ARBA00022729"/>
    </source>
</evidence>
<dbReference type="Proteomes" id="UP000284119">
    <property type="component" value="Unassembled WGS sequence"/>
</dbReference>
<dbReference type="EMBL" id="RAHG01000010">
    <property type="protein sequence ID" value="RJT10708.1"/>
    <property type="molecule type" value="Genomic_DNA"/>
</dbReference>
<dbReference type="PANTHER" id="PTHR30251">
    <property type="entry name" value="PILUS ASSEMBLY CHAPERONE"/>
    <property type="match status" value="1"/>
</dbReference>
<accession>A0ABX9NXY9</accession>
<dbReference type="InterPro" id="IPR008962">
    <property type="entry name" value="PapD-like_sf"/>
</dbReference>
<evidence type="ECO:0000313" key="8">
    <source>
        <dbReference type="EMBL" id="RJT10708.1"/>
    </source>
</evidence>
<feature type="region of interest" description="Disordered" evidence="6">
    <location>
        <begin position="74"/>
        <end position="98"/>
    </location>
</feature>
<dbReference type="InterPro" id="IPR036316">
    <property type="entry name" value="Pili_assmbl_chap_C_dom_sf"/>
</dbReference>
<dbReference type="InterPro" id="IPR016147">
    <property type="entry name" value="Pili_assmbl_chaperone_N"/>
</dbReference>
<dbReference type="InterPro" id="IPR001829">
    <property type="entry name" value="Pili_assmbl_chaperone_bac"/>
</dbReference>
<dbReference type="SUPFAM" id="SSF49584">
    <property type="entry name" value="Periplasmic chaperone C-domain"/>
    <property type="match status" value="1"/>
</dbReference>
<comment type="caution">
    <text evidence="8">The sequence shown here is derived from an EMBL/GenBank/DDBJ whole genome shotgun (WGS) entry which is preliminary data.</text>
</comment>
<keyword evidence="9" id="KW-1185">Reference proteome</keyword>
<protein>
    <submittedName>
        <fullName evidence="8">Molecular chaperone</fullName>
    </submittedName>
</protein>
<sequence length="238" mass="26544">MQLRQATVRLTHLAIKPSGKINMFKKPTFKNITHLIIGLAALCLTSQAMAGITITKTRVVYPLTQTDVSVQLNNQSSSPSLSQAWIDEGDPNSTPGESKAPFFITPAIFRMEANSSKMLRIVYTGKSLPTDHESLFWLNVLDVPPNEKSVTNRLQFAFRTRIKLFVRPAGLKGNIKEAVSQLRWKAASAQKPGESAMTVTNSSPYYLSFSEFAVQSEGQTLKNDKAAWSPRFQPQYYQ</sequence>
<evidence type="ECO:0000256" key="4">
    <source>
        <dbReference type="ARBA" id="ARBA00022764"/>
    </source>
</evidence>
<evidence type="ECO:0000256" key="5">
    <source>
        <dbReference type="ARBA" id="ARBA00023186"/>
    </source>
</evidence>
<organism evidence="8 9">
    <name type="scientific">Rahnella inusitata</name>
    <dbReference type="NCBI Taxonomy" id="58169"/>
    <lineage>
        <taxon>Bacteria</taxon>
        <taxon>Pseudomonadati</taxon>
        <taxon>Pseudomonadota</taxon>
        <taxon>Gammaproteobacteria</taxon>
        <taxon>Enterobacterales</taxon>
        <taxon>Yersiniaceae</taxon>
        <taxon>Rahnella</taxon>
    </lineage>
</organism>
<evidence type="ECO:0000256" key="1">
    <source>
        <dbReference type="ARBA" id="ARBA00004418"/>
    </source>
</evidence>
<keyword evidence="4" id="KW-0574">Periplasm</keyword>
<dbReference type="InterPro" id="IPR013783">
    <property type="entry name" value="Ig-like_fold"/>
</dbReference>
<dbReference type="Gene3D" id="2.60.40.10">
    <property type="entry name" value="Immunoglobulins"/>
    <property type="match status" value="2"/>
</dbReference>
<dbReference type="InterPro" id="IPR050643">
    <property type="entry name" value="Periplasmic_pilus_chap"/>
</dbReference>
<feature type="domain" description="Pili assembly chaperone N-terminal" evidence="7">
    <location>
        <begin position="51"/>
        <end position="171"/>
    </location>
</feature>
<dbReference type="PANTHER" id="PTHR30251:SF2">
    <property type="entry name" value="FIMBRIAL CHAPERONE YADV-RELATED"/>
    <property type="match status" value="1"/>
</dbReference>
<evidence type="ECO:0000256" key="2">
    <source>
        <dbReference type="ARBA" id="ARBA00007399"/>
    </source>
</evidence>
<keyword evidence="5" id="KW-0143">Chaperone</keyword>
<comment type="subcellular location">
    <subcellularLocation>
        <location evidence="1">Periplasm</location>
    </subcellularLocation>
</comment>
<dbReference type="PRINTS" id="PR00969">
    <property type="entry name" value="CHAPERONPILI"/>
</dbReference>
<dbReference type="Pfam" id="PF00345">
    <property type="entry name" value="PapD_N"/>
    <property type="match status" value="1"/>
</dbReference>
<evidence type="ECO:0000259" key="7">
    <source>
        <dbReference type="Pfam" id="PF00345"/>
    </source>
</evidence>
<dbReference type="RefSeq" id="WP_112167916.1">
    <property type="nucleotide sequence ID" value="NZ_JYDE01000021.1"/>
</dbReference>
<keyword evidence="3" id="KW-0732">Signal</keyword>
<proteinExistence type="inferred from homology"/>
<comment type="similarity">
    <text evidence="2">Belongs to the periplasmic pilus chaperone family.</text>
</comment>
<name>A0ABX9NXY9_9GAMM</name>
<reference evidence="8 9" key="1">
    <citation type="submission" date="2018-09" db="EMBL/GenBank/DDBJ databases">
        <authorList>
            <person name="Le Fleche-Mateos A."/>
        </authorList>
    </citation>
    <scope>NUCLEOTIDE SEQUENCE [LARGE SCALE GENOMIC DNA]</scope>
    <source>
        <strain evidence="8 9">DSM 30078</strain>
    </source>
</reference>
<dbReference type="SUPFAM" id="SSF49354">
    <property type="entry name" value="PapD-like"/>
    <property type="match status" value="1"/>
</dbReference>
<evidence type="ECO:0000256" key="6">
    <source>
        <dbReference type="SAM" id="MobiDB-lite"/>
    </source>
</evidence>
<gene>
    <name evidence="8" type="ORF">D5396_18045</name>
</gene>
<evidence type="ECO:0000313" key="9">
    <source>
        <dbReference type="Proteomes" id="UP000284119"/>
    </source>
</evidence>